<sequence length="634" mass="68290">MDSSFDRMRGAFRGAWLVCSVVSVASALIPAFTQAQEGERRLDASIDSLAAKGWFSGQLLITRARATLYSRTEGLADRGSGTPVRDDTRFNLASLNKTFTAVAIAQLAEQGKLSLDDRVGRFLPRWANATVRDSVTIRQLLTHTAGMGQYWSSAGWNAARERIRSVNDYAAVLASEPLLSSPGTRFEYSNSGFIVLGAIIEAVSGTSYYAYVQRHILDRAGMTNTSFPAIDEVGGDVAVGYTSGVSGPPRAPDFTQSAPASLPNTVTLPGRGGPAGGGYSTAQDLVKFGEALLNDRLVSRAWRDSLWTPRSKDPRAPASIRYGLGFSMTVDSAGRVIDVGHNGGTPGGGSELVIDPRNGTIIAALTNQDVPALFRVMARARAFTRAPVVAANAPVAPSAPKAPALSDEFDNPATLANWQRFDVVEGWPTKTKRVEIRDGFLLLEPATSGWYADFQAPFLFKDVTGDFTAHTRVRVTGIGHEIPQALWSLAGLMVRAPRVGGMKAWTPNTENWLFITTGIAARAGQPVIETKTTVNSQSTLRLHDIAPGPVELLLTRRGAKFELAYSQGGEFRTLATFDRPDLPATIQLGVNAYTDWESTGALQNDPKRFNTTALTGAPDVLAAFEYLHIQQPQR</sequence>
<dbReference type="InterPro" id="IPR050789">
    <property type="entry name" value="Diverse_Enzym_Activities"/>
</dbReference>
<dbReference type="PANTHER" id="PTHR43283:SF3">
    <property type="entry name" value="BETA-LACTAMASE FAMILY PROTEIN (AFU_ORTHOLOGUE AFUA_5G07500)"/>
    <property type="match status" value="1"/>
</dbReference>
<dbReference type="SUPFAM" id="SSF56601">
    <property type="entry name" value="beta-lactamase/transpeptidase-like"/>
    <property type="match status" value="1"/>
</dbReference>
<gene>
    <name evidence="2" type="ORF">DGD08_12405</name>
</gene>
<dbReference type="EMBL" id="DPIY01000010">
    <property type="protein sequence ID" value="HCT57997.1"/>
    <property type="molecule type" value="Genomic_DNA"/>
</dbReference>
<comment type="caution">
    <text evidence="2">The sequence shown here is derived from an EMBL/GenBank/DDBJ whole genome shotgun (WGS) entry which is preliminary data.</text>
</comment>
<dbReference type="AlphaFoldDB" id="A0A3D4VCD7"/>
<dbReference type="Gene3D" id="3.40.710.10">
    <property type="entry name" value="DD-peptidase/beta-lactamase superfamily"/>
    <property type="match status" value="1"/>
</dbReference>
<reference evidence="2 3" key="1">
    <citation type="journal article" date="2018" name="Nat. Biotechnol.">
        <title>A standardized bacterial taxonomy based on genome phylogeny substantially revises the tree of life.</title>
        <authorList>
            <person name="Parks D.H."/>
            <person name="Chuvochina M."/>
            <person name="Waite D.W."/>
            <person name="Rinke C."/>
            <person name="Skarshewski A."/>
            <person name="Chaumeil P.A."/>
            <person name="Hugenholtz P."/>
        </authorList>
    </citation>
    <scope>NUCLEOTIDE SEQUENCE [LARGE SCALE GENOMIC DNA]</scope>
    <source>
        <strain evidence="2">UBA8844</strain>
    </source>
</reference>
<dbReference type="InterPro" id="IPR012338">
    <property type="entry name" value="Beta-lactam/transpept-like"/>
</dbReference>
<proteinExistence type="predicted"/>
<name>A0A3D4VCD7_9BACT</name>
<organism evidence="2 3">
    <name type="scientific">Gemmatimonas aurantiaca</name>
    <dbReference type="NCBI Taxonomy" id="173480"/>
    <lineage>
        <taxon>Bacteria</taxon>
        <taxon>Pseudomonadati</taxon>
        <taxon>Gemmatimonadota</taxon>
        <taxon>Gemmatimonadia</taxon>
        <taxon>Gemmatimonadales</taxon>
        <taxon>Gemmatimonadaceae</taxon>
        <taxon>Gemmatimonas</taxon>
    </lineage>
</organism>
<dbReference type="InterPro" id="IPR001466">
    <property type="entry name" value="Beta-lactam-related"/>
</dbReference>
<dbReference type="Pfam" id="PF00144">
    <property type="entry name" value="Beta-lactamase"/>
    <property type="match status" value="1"/>
</dbReference>
<evidence type="ECO:0000313" key="2">
    <source>
        <dbReference type="EMBL" id="HCT57997.1"/>
    </source>
</evidence>
<evidence type="ECO:0000313" key="3">
    <source>
        <dbReference type="Proteomes" id="UP000264071"/>
    </source>
</evidence>
<dbReference type="Proteomes" id="UP000264071">
    <property type="component" value="Unassembled WGS sequence"/>
</dbReference>
<evidence type="ECO:0000259" key="1">
    <source>
        <dbReference type="Pfam" id="PF00144"/>
    </source>
</evidence>
<protein>
    <recommendedName>
        <fullName evidence="1">Beta-lactamase-related domain-containing protein</fullName>
    </recommendedName>
</protein>
<accession>A0A3D4VCD7</accession>
<feature type="domain" description="Beta-lactamase-related" evidence="1">
    <location>
        <begin position="55"/>
        <end position="382"/>
    </location>
</feature>
<dbReference type="PANTHER" id="PTHR43283">
    <property type="entry name" value="BETA-LACTAMASE-RELATED"/>
    <property type="match status" value="1"/>
</dbReference>
<dbReference type="Gene3D" id="2.60.120.200">
    <property type="match status" value="1"/>
</dbReference>